<dbReference type="AlphaFoldDB" id="A0A9W6ZQE3"/>
<dbReference type="SUPFAM" id="SSF54928">
    <property type="entry name" value="RNA-binding domain, RBD"/>
    <property type="match status" value="1"/>
</dbReference>
<dbReference type="InterPro" id="IPR035979">
    <property type="entry name" value="RBD_domain_sf"/>
</dbReference>
<dbReference type="EMBL" id="BLQM01000057">
    <property type="protein sequence ID" value="GMH57366.1"/>
    <property type="molecule type" value="Genomic_DNA"/>
</dbReference>
<dbReference type="GO" id="GO:0003676">
    <property type="term" value="F:nucleic acid binding"/>
    <property type="evidence" value="ECO:0007669"/>
    <property type="project" value="InterPro"/>
</dbReference>
<dbReference type="PROSITE" id="PS01159">
    <property type="entry name" value="WW_DOMAIN_1"/>
    <property type="match status" value="1"/>
</dbReference>
<comment type="caution">
    <text evidence="3">The sequence shown here is derived from an EMBL/GenBank/DDBJ whole genome shotgun (WGS) entry which is preliminary data.</text>
</comment>
<accession>A0A9W6ZQE3</accession>
<protein>
    <recommendedName>
        <fullName evidence="2">WW domain-containing protein</fullName>
    </recommendedName>
</protein>
<organism evidence="3 4">
    <name type="scientific">Triparma laevis f. inornata</name>
    <dbReference type="NCBI Taxonomy" id="1714386"/>
    <lineage>
        <taxon>Eukaryota</taxon>
        <taxon>Sar</taxon>
        <taxon>Stramenopiles</taxon>
        <taxon>Ochrophyta</taxon>
        <taxon>Bolidophyceae</taxon>
        <taxon>Parmales</taxon>
        <taxon>Triparmaceae</taxon>
        <taxon>Triparma</taxon>
    </lineage>
</organism>
<evidence type="ECO:0000313" key="3">
    <source>
        <dbReference type="EMBL" id="GMH57366.1"/>
    </source>
</evidence>
<reference evidence="4" key="1">
    <citation type="journal article" date="2023" name="Commun. Biol.">
        <title>Genome analysis of Parmales, the sister group of diatoms, reveals the evolutionary specialization of diatoms from phago-mixotrophs to photoautotrophs.</title>
        <authorList>
            <person name="Ban H."/>
            <person name="Sato S."/>
            <person name="Yoshikawa S."/>
            <person name="Yamada K."/>
            <person name="Nakamura Y."/>
            <person name="Ichinomiya M."/>
            <person name="Sato N."/>
            <person name="Blanc-Mathieu R."/>
            <person name="Endo H."/>
            <person name="Kuwata A."/>
            <person name="Ogata H."/>
        </authorList>
    </citation>
    <scope>NUCLEOTIDE SEQUENCE [LARGE SCALE GENOMIC DNA]</scope>
</reference>
<dbReference type="Proteomes" id="UP001162640">
    <property type="component" value="Unassembled WGS sequence"/>
</dbReference>
<evidence type="ECO:0000259" key="2">
    <source>
        <dbReference type="PROSITE" id="PS01159"/>
    </source>
</evidence>
<name>A0A9W6ZQE3_9STRA</name>
<gene>
    <name evidence="3" type="ORF">TL16_g02358</name>
</gene>
<proteinExistence type="predicted"/>
<dbReference type="InterPro" id="IPR012677">
    <property type="entry name" value="Nucleotide-bd_a/b_plait_sf"/>
</dbReference>
<evidence type="ECO:0000256" key="1">
    <source>
        <dbReference type="SAM" id="MobiDB-lite"/>
    </source>
</evidence>
<evidence type="ECO:0000313" key="4">
    <source>
        <dbReference type="Proteomes" id="UP001162640"/>
    </source>
</evidence>
<feature type="compositionally biased region" description="Basic residues" evidence="1">
    <location>
        <begin position="38"/>
        <end position="47"/>
    </location>
</feature>
<dbReference type="InterPro" id="IPR001202">
    <property type="entry name" value="WW_dom"/>
</dbReference>
<feature type="domain" description="WW" evidence="2">
    <location>
        <begin position="73"/>
        <end position="99"/>
    </location>
</feature>
<sequence length="201" mass="22175">MTSFMGDETADSRRQKRKKRFLKGQLTMGAKTIGKAMPKVKRGKAPKSRGDAATKSRARCVSMGVDGKKEEVWHVLVDPSSEDIYYEYEISSKTRWELPEGVEQPVTSVVGITNIIIEGDLEGDHEQLVADIKEECAELGEVEKCVIPRLGGAGAGTVYVKYRGGKKAAKKARDGLKGRVYEAGVAVEVWFKGEEWFDEGC</sequence>
<feature type="region of interest" description="Disordered" evidence="1">
    <location>
        <begin position="33"/>
        <end position="56"/>
    </location>
</feature>
<dbReference type="Gene3D" id="3.30.70.330">
    <property type="match status" value="1"/>
</dbReference>
<feature type="region of interest" description="Disordered" evidence="1">
    <location>
        <begin position="1"/>
        <end position="21"/>
    </location>
</feature>